<dbReference type="PANTHER" id="PTHR30160:SF1">
    <property type="entry name" value="LIPOPOLYSACCHARIDE 1,2-N-ACETYLGLUCOSAMINETRANSFERASE-RELATED"/>
    <property type="match status" value="1"/>
</dbReference>
<dbReference type="SUPFAM" id="SSF53756">
    <property type="entry name" value="UDP-Glycosyltransferase/glycogen phosphorylase"/>
    <property type="match status" value="1"/>
</dbReference>
<protein>
    <submittedName>
        <fullName evidence="3">Lipopolysaccharide heptosyltransferase family protein</fullName>
    </submittedName>
</protein>
<keyword evidence="2 3" id="KW-0808">Transferase</keyword>
<evidence type="ECO:0000313" key="4">
    <source>
        <dbReference type="Proteomes" id="UP000298337"/>
    </source>
</evidence>
<evidence type="ECO:0000256" key="1">
    <source>
        <dbReference type="ARBA" id="ARBA00022676"/>
    </source>
</evidence>
<name>A0A4Z0PC87_9BACT</name>
<dbReference type="RefSeq" id="WP_135431788.1">
    <property type="nucleotide sequence ID" value="NZ_SRLA01000001.1"/>
</dbReference>
<gene>
    <name evidence="3" type="ORF">EU556_05450</name>
</gene>
<dbReference type="EMBL" id="SRLA01000001">
    <property type="protein sequence ID" value="TGE10266.1"/>
    <property type="molecule type" value="Genomic_DNA"/>
</dbReference>
<keyword evidence="1" id="KW-0328">Glycosyltransferase</keyword>
<dbReference type="GO" id="GO:0009244">
    <property type="term" value="P:lipopolysaccharide core region biosynthetic process"/>
    <property type="evidence" value="ECO:0007669"/>
    <property type="project" value="TreeGrafter"/>
</dbReference>
<reference evidence="3 4" key="1">
    <citation type="submission" date="2019-04" db="EMBL/GenBank/DDBJ databases">
        <authorList>
            <person name="Feng G."/>
            <person name="Zhang J."/>
            <person name="Zhu H."/>
        </authorList>
    </citation>
    <scope>NUCLEOTIDE SEQUENCE [LARGE SCALE GENOMIC DNA]</scope>
    <source>
        <strain evidence="3 4">92R-1</strain>
    </source>
</reference>
<sequence length="354" mass="39266">MKILVLRFSSIGDIVLTTPVLRGIKQQVPGAVVHVATKPAYRGLIEPNPNVDKGHYLTGSLPELVAELKAEQFDFVVDLHNNLRTSLIKLQLGVKSSSFDKLNLRKWLLVNWKINTLPRQHIVDRYMAAAAPLGVKPDGLGLDYFIPAKDEVDSSTLPPGFQRGYVAFAIGAQHATKRLPVERIIELCGLLRQPVVLLGGPEDESTGHIIELAFDKEVAVSPPEPGRIPESPYYFPSSGANDTPARTVIFNACGKFSLNQSASLVRQARFVVSHDTGLMHIAAAFRKEIFSVWGNTVPEFGMYPYRTEFRVLEVKGLGCRPCSKIGYEKCPQGHFRCMRDIRFDLDLPPAHDGR</sequence>
<dbReference type="PANTHER" id="PTHR30160">
    <property type="entry name" value="TETRAACYLDISACCHARIDE 4'-KINASE-RELATED"/>
    <property type="match status" value="1"/>
</dbReference>
<organism evidence="3 4">
    <name type="scientific">Hymenobacter fodinae</name>
    <dbReference type="NCBI Taxonomy" id="2510796"/>
    <lineage>
        <taxon>Bacteria</taxon>
        <taxon>Pseudomonadati</taxon>
        <taxon>Bacteroidota</taxon>
        <taxon>Cytophagia</taxon>
        <taxon>Cytophagales</taxon>
        <taxon>Hymenobacteraceae</taxon>
        <taxon>Hymenobacter</taxon>
    </lineage>
</organism>
<dbReference type="GO" id="GO:0005829">
    <property type="term" value="C:cytosol"/>
    <property type="evidence" value="ECO:0007669"/>
    <property type="project" value="TreeGrafter"/>
</dbReference>
<dbReference type="OrthoDB" id="9768048at2"/>
<keyword evidence="4" id="KW-1185">Reference proteome</keyword>
<dbReference type="InterPro" id="IPR002201">
    <property type="entry name" value="Glyco_trans_9"/>
</dbReference>
<dbReference type="CDD" id="cd03789">
    <property type="entry name" value="GT9_LPS_heptosyltransferase"/>
    <property type="match status" value="1"/>
</dbReference>
<dbReference type="Proteomes" id="UP000298337">
    <property type="component" value="Unassembled WGS sequence"/>
</dbReference>
<dbReference type="InterPro" id="IPR051199">
    <property type="entry name" value="LPS_LOS_Heptosyltrfase"/>
</dbReference>
<evidence type="ECO:0000256" key="2">
    <source>
        <dbReference type="ARBA" id="ARBA00022679"/>
    </source>
</evidence>
<accession>A0A4Z0PC87</accession>
<evidence type="ECO:0000313" key="3">
    <source>
        <dbReference type="EMBL" id="TGE10266.1"/>
    </source>
</evidence>
<dbReference type="GO" id="GO:0008713">
    <property type="term" value="F:ADP-heptose-lipopolysaccharide heptosyltransferase activity"/>
    <property type="evidence" value="ECO:0007669"/>
    <property type="project" value="TreeGrafter"/>
</dbReference>
<dbReference type="Pfam" id="PF01075">
    <property type="entry name" value="Glyco_transf_9"/>
    <property type="match status" value="2"/>
</dbReference>
<comment type="caution">
    <text evidence="3">The sequence shown here is derived from an EMBL/GenBank/DDBJ whole genome shotgun (WGS) entry which is preliminary data.</text>
</comment>
<dbReference type="AlphaFoldDB" id="A0A4Z0PC87"/>
<dbReference type="Gene3D" id="3.40.50.2000">
    <property type="entry name" value="Glycogen Phosphorylase B"/>
    <property type="match status" value="2"/>
</dbReference>
<proteinExistence type="predicted"/>